<feature type="domain" description="C2H2-type" evidence="3">
    <location>
        <begin position="445"/>
        <end position="468"/>
    </location>
</feature>
<feature type="repeat" description="ANK" evidence="1">
    <location>
        <begin position="986"/>
        <end position="1018"/>
    </location>
</feature>
<feature type="region of interest" description="Disordered" evidence="2">
    <location>
        <begin position="117"/>
        <end position="149"/>
    </location>
</feature>
<keyword evidence="1" id="KW-0040">ANK repeat</keyword>
<keyword evidence="5" id="KW-1185">Reference proteome</keyword>
<dbReference type="SMART" id="SM00355">
    <property type="entry name" value="ZnF_C2H2"/>
    <property type="match status" value="3"/>
</dbReference>
<feature type="repeat" description="ANK" evidence="1">
    <location>
        <begin position="923"/>
        <end position="955"/>
    </location>
</feature>
<feature type="domain" description="C2H2-type" evidence="3">
    <location>
        <begin position="413"/>
        <end position="441"/>
    </location>
</feature>
<dbReference type="InterPro" id="IPR002110">
    <property type="entry name" value="Ankyrin_rpt"/>
</dbReference>
<accession>A0AAD9YD95</accession>
<dbReference type="PANTHER" id="PTHR35391">
    <property type="entry name" value="C2H2-TYPE DOMAIN-CONTAINING PROTEIN-RELATED"/>
    <property type="match status" value="1"/>
</dbReference>
<sequence length="1095" mass="122036">MIGMDGQHSDLQAAFPLSEAAKKCVEGFKRLTASLESPNEKSDGKLHLSVVKHQRDRFKIWATNLGALQRGRASLDFRLNESSLTKTTVLGFLDQLQQVLLQSDEVVQGLRLPFEKTIESDSEDDSDESSISSSSESDAQSKDLSTKTELGQNTAEVDQILSSLVKLSFRIRGPTSRIAQIDARAMSYKEMVSVEHSEPVDLMSSYETFDRQYVDEVFRQFRREAFEGSAAQTSDVAFVDESVPTGEAEDGVSYLKKTWGKSVTNRRRIFAYWRRHARKLAKEEPTTRPREITIRQPQPLPMASEPTRVSEAPILLQNLAPSQVPSSAIRTMLSGTEATTYRNDDVDLDTGSVVSYASTAFDADGITSELPPSPSIKPGHTEFVCSVCHVLCPARDAKGRRWRDHIVRDIQPYMCTYDNCAEADTMYPSKASWLEHEAKAHRQVWRCFEHKDLFKSRSALIRHFEVSHPNLSEAQIQNMSELAVVSTKDERVVCPYCQSHGPFESTLADHMALHMERMASFAVPRSSGEDDDSSREGNSGAAQGARSAASLRSVSLRFSSSQSDHSSAHTPDINPDDKGSAFEDAIACGENKTSPHVNLDWLGPDHDRESFEAHLQEHLPGTCQWFLDSAKYQDWVATPGATLFCPGLPGVGNPTQRIVSSNDDIERYFRSSLKEIAQIIPPDKLEYSSAEIRKNMMAYSDGVFLVALNYIKSLTSDVENGVRLDRVQLDLMMDDFYEEAIERILQQPKIIAILLLEMMLRFDHLKTEEFGHLILDTAGYNQRAPSGPGYSQNYPHSWTGLHLATYFGLTQIVQVMLKEANDDAREWLNWAYDDSLMLLAAEQGHLLTLQVLHFAWDRLGQTFMADRAVSKAARNGHADVVSYLASVGVLLTTTPLRLAAENGHMNVVKILLERGAPMNANAREAQPLHGAVTAGHVEIAEILIESGADVNYNNGEFLCIAAERGNAAMVELLLAKGIDVDGASPTAKPALSYAVQTKNIDIVDLLLNSGADPNRKGWYLSPMDYAIETGDDELVQRIREAKERFNNPRSAQEDNLVQSIKETRERFDGRNSGQKNSLIRLMMEARSNRQNSTQE</sequence>
<feature type="region of interest" description="Disordered" evidence="2">
    <location>
        <begin position="560"/>
        <end position="581"/>
    </location>
</feature>
<dbReference type="InterPro" id="IPR036770">
    <property type="entry name" value="Ankyrin_rpt-contain_sf"/>
</dbReference>
<dbReference type="PROSITE" id="PS50297">
    <property type="entry name" value="ANK_REP_REGION"/>
    <property type="match status" value="3"/>
</dbReference>
<dbReference type="AlphaFoldDB" id="A0AAD9YD95"/>
<dbReference type="InterPro" id="IPR013087">
    <property type="entry name" value="Znf_C2H2_type"/>
</dbReference>
<feature type="region of interest" description="Disordered" evidence="2">
    <location>
        <begin position="522"/>
        <end position="548"/>
    </location>
</feature>
<feature type="repeat" description="ANK" evidence="1">
    <location>
        <begin position="891"/>
        <end position="923"/>
    </location>
</feature>
<evidence type="ECO:0000259" key="3">
    <source>
        <dbReference type="SMART" id="SM00355"/>
    </source>
</evidence>
<dbReference type="Proteomes" id="UP001281614">
    <property type="component" value="Unassembled WGS sequence"/>
</dbReference>
<dbReference type="SUPFAM" id="SSF48403">
    <property type="entry name" value="Ankyrin repeat"/>
    <property type="match status" value="1"/>
</dbReference>
<organism evidence="4 5">
    <name type="scientific">Colletotrichum kahawae</name>
    <name type="common">Coffee berry disease fungus</name>
    <dbReference type="NCBI Taxonomy" id="34407"/>
    <lineage>
        <taxon>Eukaryota</taxon>
        <taxon>Fungi</taxon>
        <taxon>Dikarya</taxon>
        <taxon>Ascomycota</taxon>
        <taxon>Pezizomycotina</taxon>
        <taxon>Sordariomycetes</taxon>
        <taxon>Hypocreomycetidae</taxon>
        <taxon>Glomerellales</taxon>
        <taxon>Glomerellaceae</taxon>
        <taxon>Colletotrichum</taxon>
        <taxon>Colletotrichum gloeosporioides species complex</taxon>
    </lineage>
</organism>
<gene>
    <name evidence="4" type="ORF">CKAH01_01194</name>
</gene>
<feature type="compositionally biased region" description="Low complexity" evidence="2">
    <location>
        <begin position="129"/>
        <end position="138"/>
    </location>
</feature>
<comment type="caution">
    <text evidence="4">The sequence shown here is derived from an EMBL/GenBank/DDBJ whole genome shotgun (WGS) entry which is preliminary data.</text>
</comment>
<protein>
    <submittedName>
        <fullName evidence="4">Ankyrin repeat protein</fullName>
    </submittedName>
</protein>
<evidence type="ECO:0000313" key="4">
    <source>
        <dbReference type="EMBL" id="KAK2755302.1"/>
    </source>
</evidence>
<name>A0AAD9YD95_COLKA</name>
<dbReference type="EMBL" id="VYYT01000222">
    <property type="protein sequence ID" value="KAK2755302.1"/>
    <property type="molecule type" value="Genomic_DNA"/>
</dbReference>
<proteinExistence type="predicted"/>
<dbReference type="PANTHER" id="PTHR35391:SF7">
    <property type="entry name" value="C2H2-TYPE DOMAIN-CONTAINING PROTEIN"/>
    <property type="match status" value="1"/>
</dbReference>
<dbReference type="Gene3D" id="1.25.40.20">
    <property type="entry name" value="Ankyrin repeat-containing domain"/>
    <property type="match status" value="1"/>
</dbReference>
<evidence type="ECO:0000256" key="2">
    <source>
        <dbReference type="SAM" id="MobiDB-lite"/>
    </source>
</evidence>
<reference evidence="4" key="1">
    <citation type="submission" date="2023-02" db="EMBL/GenBank/DDBJ databases">
        <title>Colletotrichum kahawae CIFC_Que2 genome sequencing and assembly.</title>
        <authorList>
            <person name="Baroncelli R."/>
        </authorList>
    </citation>
    <scope>NUCLEOTIDE SEQUENCE</scope>
    <source>
        <strain evidence="4">CIFC_Que2</strain>
    </source>
</reference>
<dbReference type="Pfam" id="PF12796">
    <property type="entry name" value="Ank_2"/>
    <property type="match status" value="2"/>
</dbReference>
<dbReference type="PRINTS" id="PR01415">
    <property type="entry name" value="ANKYRIN"/>
</dbReference>
<dbReference type="SMART" id="SM00248">
    <property type="entry name" value="ANK"/>
    <property type="match status" value="6"/>
</dbReference>
<dbReference type="PROSITE" id="PS50088">
    <property type="entry name" value="ANK_REPEAT"/>
    <property type="match status" value="3"/>
</dbReference>
<evidence type="ECO:0000256" key="1">
    <source>
        <dbReference type="PROSITE-ProRule" id="PRU00023"/>
    </source>
</evidence>
<feature type="compositionally biased region" description="Low complexity" evidence="2">
    <location>
        <begin position="536"/>
        <end position="548"/>
    </location>
</feature>
<feature type="domain" description="C2H2-type" evidence="3">
    <location>
        <begin position="492"/>
        <end position="514"/>
    </location>
</feature>
<evidence type="ECO:0000313" key="5">
    <source>
        <dbReference type="Proteomes" id="UP001281614"/>
    </source>
</evidence>